<dbReference type="PANTHER" id="PTHR37981">
    <property type="entry name" value="LIPASE 2"/>
    <property type="match status" value="1"/>
</dbReference>
<protein>
    <submittedName>
        <fullName evidence="5">SGNH/GDSL hydrolase family protein</fullName>
    </submittedName>
</protein>
<evidence type="ECO:0000256" key="3">
    <source>
        <dbReference type="SAM" id="SignalP"/>
    </source>
</evidence>
<dbReference type="PANTHER" id="PTHR37981:SF1">
    <property type="entry name" value="SGNH HYDROLASE-TYPE ESTERASE DOMAIN-CONTAINING PROTEIN"/>
    <property type="match status" value="1"/>
</dbReference>
<keyword evidence="6" id="KW-1185">Reference proteome</keyword>
<proteinExistence type="predicted"/>
<accession>A0A941IJG5</accession>
<dbReference type="InterPro" id="IPR013830">
    <property type="entry name" value="SGNH_hydro"/>
</dbReference>
<feature type="active site" description="Nucleophile" evidence="1">
    <location>
        <position position="60"/>
    </location>
</feature>
<comment type="caution">
    <text evidence="5">The sequence shown here is derived from an EMBL/GenBank/DDBJ whole genome shotgun (WGS) entry which is preliminary data.</text>
</comment>
<evidence type="ECO:0000256" key="2">
    <source>
        <dbReference type="PIRSR" id="PIRSR637460-2"/>
    </source>
</evidence>
<feature type="disulfide bond" evidence="2">
    <location>
        <begin position="155"/>
        <end position="175"/>
    </location>
</feature>
<dbReference type="InterPro" id="IPR037460">
    <property type="entry name" value="SEST-like"/>
</dbReference>
<sequence>MVHADARSRSRAAAMVALPALAGALLLSGCDKNGTGGSAAAASTQTGAVAHGGYVALGDSYTAGPDIPDQTGDPVGCERSSENYPSDLAQALGLERSQFTDVSCTGATISDLMSAQSTKNGVNSAQLGALSADDAIVTIGIGGNDVDFAGVLTRCVEMDIAPSLIGSWAADSTPCEAYYTSGGTNELDEKIDTAAANLATALKQVRQRAPHARVYVVGYPALLPSSGTSCVHALGITSGDVAFLNQEEKRLNSMLRTQAHAAGDVYVDTYSPSQGHDTCSDADTRWIEPLIPASPAARLHPNARGEQGMADAVLAAIKSTS</sequence>
<dbReference type="AlphaFoldDB" id="A0A941IJG5"/>
<evidence type="ECO:0000256" key="1">
    <source>
        <dbReference type="PIRSR" id="PIRSR637460-1"/>
    </source>
</evidence>
<feature type="domain" description="SGNH hydrolase-type esterase" evidence="4">
    <location>
        <begin position="56"/>
        <end position="307"/>
    </location>
</feature>
<dbReference type="Proteomes" id="UP000676325">
    <property type="component" value="Unassembled WGS sequence"/>
</dbReference>
<dbReference type="Pfam" id="PF13472">
    <property type="entry name" value="Lipase_GDSL_2"/>
    <property type="match status" value="1"/>
</dbReference>
<evidence type="ECO:0000259" key="4">
    <source>
        <dbReference type="Pfam" id="PF13472"/>
    </source>
</evidence>
<reference evidence="5" key="1">
    <citation type="submission" date="2021-04" db="EMBL/GenBank/DDBJ databases">
        <title>Genome based classification of Actinospica acidithermotolerans sp. nov., an actinobacterium isolated from an Indonesian hot spring.</title>
        <authorList>
            <person name="Kusuma A.B."/>
            <person name="Putra K.E."/>
            <person name="Nafisah S."/>
            <person name="Loh J."/>
            <person name="Nouioui I."/>
            <person name="Goodfellow M."/>
        </authorList>
    </citation>
    <scope>NUCLEOTIDE SEQUENCE</scope>
    <source>
        <strain evidence="5">MGRD01-02</strain>
    </source>
</reference>
<dbReference type="SUPFAM" id="SSF52266">
    <property type="entry name" value="SGNH hydrolase"/>
    <property type="match status" value="1"/>
</dbReference>
<dbReference type="PROSITE" id="PS51257">
    <property type="entry name" value="PROKAR_LIPOPROTEIN"/>
    <property type="match status" value="1"/>
</dbReference>
<dbReference type="EMBL" id="JAGSOH010000008">
    <property type="protein sequence ID" value="MBR7825701.1"/>
    <property type="molecule type" value="Genomic_DNA"/>
</dbReference>
<dbReference type="GO" id="GO:0019433">
    <property type="term" value="P:triglyceride catabolic process"/>
    <property type="evidence" value="ECO:0007669"/>
    <property type="project" value="TreeGrafter"/>
</dbReference>
<keyword evidence="2" id="KW-1015">Disulfide bond</keyword>
<feature type="disulfide bond" evidence="2">
    <location>
        <begin position="77"/>
        <end position="104"/>
    </location>
</feature>
<gene>
    <name evidence="5" type="ORF">KDK95_05230</name>
</gene>
<feature type="chain" id="PRO_5039195812" evidence="3">
    <location>
        <begin position="23"/>
        <end position="321"/>
    </location>
</feature>
<organism evidence="5 6">
    <name type="scientific">Actinospica acidithermotolerans</name>
    <dbReference type="NCBI Taxonomy" id="2828514"/>
    <lineage>
        <taxon>Bacteria</taxon>
        <taxon>Bacillati</taxon>
        <taxon>Actinomycetota</taxon>
        <taxon>Actinomycetes</taxon>
        <taxon>Catenulisporales</taxon>
        <taxon>Actinospicaceae</taxon>
        <taxon>Actinospica</taxon>
    </lineage>
</organism>
<name>A0A941IJG5_9ACTN</name>
<dbReference type="InterPro" id="IPR036514">
    <property type="entry name" value="SGNH_hydro_sf"/>
</dbReference>
<keyword evidence="5" id="KW-0378">Hydrolase</keyword>
<evidence type="ECO:0000313" key="6">
    <source>
        <dbReference type="Proteomes" id="UP000676325"/>
    </source>
</evidence>
<feature type="signal peptide" evidence="3">
    <location>
        <begin position="1"/>
        <end position="22"/>
    </location>
</feature>
<dbReference type="Gene3D" id="3.40.50.1110">
    <property type="entry name" value="SGNH hydrolase"/>
    <property type="match status" value="1"/>
</dbReference>
<keyword evidence="3" id="KW-0732">Signal</keyword>
<evidence type="ECO:0000313" key="5">
    <source>
        <dbReference type="EMBL" id="MBR7825701.1"/>
    </source>
</evidence>
<dbReference type="RefSeq" id="WP_212516855.1">
    <property type="nucleotide sequence ID" value="NZ_JAGSOH010000008.1"/>
</dbReference>
<feature type="active site" evidence="1">
    <location>
        <position position="300"/>
    </location>
</feature>
<dbReference type="CDD" id="cd01823">
    <property type="entry name" value="SEST_like"/>
    <property type="match status" value="1"/>
</dbReference>
<dbReference type="GO" id="GO:0004806">
    <property type="term" value="F:triacylglycerol lipase activity"/>
    <property type="evidence" value="ECO:0007669"/>
    <property type="project" value="TreeGrafter"/>
</dbReference>